<dbReference type="SUPFAM" id="SSF53383">
    <property type="entry name" value="PLP-dependent transferases"/>
    <property type="match status" value="1"/>
</dbReference>
<organism evidence="2">
    <name type="scientific">bioreactor metagenome</name>
    <dbReference type="NCBI Taxonomy" id="1076179"/>
    <lineage>
        <taxon>unclassified sequences</taxon>
        <taxon>metagenomes</taxon>
        <taxon>ecological metagenomes</taxon>
    </lineage>
</organism>
<dbReference type="EC" id="2.6.1.77" evidence="2"/>
<dbReference type="Gene3D" id="3.90.1150.10">
    <property type="entry name" value="Aspartate Aminotransferase, domain 1"/>
    <property type="match status" value="1"/>
</dbReference>
<comment type="caution">
    <text evidence="2">The sequence shown here is derived from an EMBL/GenBank/DDBJ whole genome shotgun (WGS) entry which is preliminary data.</text>
</comment>
<reference evidence="2" key="1">
    <citation type="submission" date="2019-08" db="EMBL/GenBank/DDBJ databases">
        <authorList>
            <person name="Kucharzyk K."/>
            <person name="Murdoch R.W."/>
            <person name="Higgins S."/>
            <person name="Loffler F."/>
        </authorList>
    </citation>
    <scope>NUCLEOTIDE SEQUENCE</scope>
</reference>
<gene>
    <name evidence="2" type="primary">tpa_2</name>
    <name evidence="2" type="ORF">SDC9_212091</name>
</gene>
<dbReference type="PANTHER" id="PTHR43094:SF1">
    <property type="entry name" value="AMINOTRANSFERASE CLASS-III"/>
    <property type="match status" value="1"/>
</dbReference>
<keyword evidence="2" id="KW-0670">Pyruvate</keyword>
<protein>
    <submittedName>
        <fullName evidence="2">Taurine--pyruvate aminotransferase</fullName>
        <ecNumber evidence="2">2.6.1.77</ecNumber>
    </submittedName>
</protein>
<dbReference type="EMBL" id="VSSQ01145014">
    <property type="protein sequence ID" value="MPN64319.1"/>
    <property type="molecule type" value="Genomic_DNA"/>
</dbReference>
<dbReference type="GO" id="GO:0005829">
    <property type="term" value="C:cytosol"/>
    <property type="evidence" value="ECO:0007669"/>
    <property type="project" value="TreeGrafter"/>
</dbReference>
<name>A0A645JNH8_9ZZZZ</name>
<dbReference type="InterPro" id="IPR015424">
    <property type="entry name" value="PyrdxlP-dep_Trfase"/>
</dbReference>
<keyword evidence="2" id="KW-0032">Aminotransferase</keyword>
<accession>A0A645JNH8</accession>
<dbReference type="PANTHER" id="PTHR43094">
    <property type="entry name" value="AMINOTRANSFERASE"/>
    <property type="match status" value="1"/>
</dbReference>
<evidence type="ECO:0000313" key="2">
    <source>
        <dbReference type="EMBL" id="MPN64319.1"/>
    </source>
</evidence>
<keyword evidence="2" id="KW-0808">Transferase</keyword>
<proteinExistence type="inferred from homology"/>
<evidence type="ECO:0000256" key="1">
    <source>
        <dbReference type="ARBA" id="ARBA00008954"/>
    </source>
</evidence>
<dbReference type="AlphaFoldDB" id="A0A645JNH8"/>
<dbReference type="InterPro" id="IPR015422">
    <property type="entry name" value="PyrdxlP-dep_Trfase_small"/>
</dbReference>
<dbReference type="GO" id="GO:0031299">
    <property type="term" value="F:taurine-pyruvate aminotransferase activity"/>
    <property type="evidence" value="ECO:0007669"/>
    <property type="project" value="UniProtKB-EC"/>
</dbReference>
<sequence length="96" mass="10877">MKAAHPCVGDVRYIGLFSALELVRDKTTKEPLVPYGQDPQGVMKKVIGLLKERRFMTYSHENMVLVAPPLIITEEQLIEELTKLDEVLGIVDRDLI</sequence>
<comment type="similarity">
    <text evidence="1">Belongs to the class-III pyridoxal-phosphate-dependent aminotransferase family.</text>
</comment>